<accession>A0A428TS31</accession>
<evidence type="ECO:0000313" key="2">
    <source>
        <dbReference type="Proteomes" id="UP000287144"/>
    </source>
</evidence>
<sequence length="104" mass="11561">MATCSPTEPVPNTQALDALDVQDDDSIIRNQDEAEAILQPALSAVARHLTSQKYTYNRKSPKPIEVSRTRGIEEAPEGPAIPQSAKSFVTFYAHFFLLQFQRQG</sequence>
<name>A0A428TS31_9HYPO</name>
<dbReference type="Proteomes" id="UP000287144">
    <property type="component" value="Unassembled WGS sequence"/>
</dbReference>
<protein>
    <submittedName>
        <fullName evidence="1">Uncharacterized protein</fullName>
    </submittedName>
</protein>
<evidence type="ECO:0000313" key="1">
    <source>
        <dbReference type="EMBL" id="RSM04699.1"/>
    </source>
</evidence>
<gene>
    <name evidence="1" type="ORF">CEP52_006644</name>
</gene>
<reference evidence="1 2" key="1">
    <citation type="submission" date="2017-06" db="EMBL/GenBank/DDBJ databases">
        <title>Comparative genomic analysis of Ambrosia Fusariam Clade fungi.</title>
        <authorList>
            <person name="Stajich J.E."/>
            <person name="Carrillo J."/>
            <person name="Kijimoto T."/>
            <person name="Eskalen A."/>
            <person name="O'Donnell K."/>
            <person name="Kasson M."/>
        </authorList>
    </citation>
    <scope>NUCLEOTIDE SEQUENCE [LARGE SCALE GENOMIC DNA]</scope>
    <source>
        <strain evidence="1 2">NRRL62579</strain>
    </source>
</reference>
<dbReference type="AlphaFoldDB" id="A0A428TS31"/>
<keyword evidence="2" id="KW-1185">Reference proteome</keyword>
<dbReference type="EMBL" id="NKCK01000057">
    <property type="protein sequence ID" value="RSM04699.1"/>
    <property type="molecule type" value="Genomic_DNA"/>
</dbReference>
<organism evidence="1 2">
    <name type="scientific">Fusarium oligoseptatum</name>
    <dbReference type="NCBI Taxonomy" id="2604345"/>
    <lineage>
        <taxon>Eukaryota</taxon>
        <taxon>Fungi</taxon>
        <taxon>Dikarya</taxon>
        <taxon>Ascomycota</taxon>
        <taxon>Pezizomycotina</taxon>
        <taxon>Sordariomycetes</taxon>
        <taxon>Hypocreomycetidae</taxon>
        <taxon>Hypocreales</taxon>
        <taxon>Nectriaceae</taxon>
        <taxon>Fusarium</taxon>
        <taxon>Fusarium solani species complex</taxon>
    </lineage>
</organism>
<proteinExistence type="predicted"/>
<comment type="caution">
    <text evidence="1">The sequence shown here is derived from an EMBL/GenBank/DDBJ whole genome shotgun (WGS) entry which is preliminary data.</text>
</comment>